<keyword evidence="3" id="KW-0677">Repeat</keyword>
<feature type="transmembrane region" description="Helical" evidence="10">
    <location>
        <begin position="531"/>
        <end position="551"/>
    </location>
</feature>
<dbReference type="GO" id="GO:0016409">
    <property type="term" value="F:palmitoyltransferase activity"/>
    <property type="evidence" value="ECO:0007669"/>
    <property type="project" value="InterPro"/>
</dbReference>
<evidence type="ECO:0000256" key="5">
    <source>
        <dbReference type="ARBA" id="ARBA00023043"/>
    </source>
</evidence>
<feature type="region of interest" description="Disordered" evidence="9">
    <location>
        <begin position="1"/>
        <end position="84"/>
    </location>
</feature>
<feature type="repeat" description="ANK" evidence="7">
    <location>
        <begin position="223"/>
        <end position="255"/>
    </location>
</feature>
<feature type="region of interest" description="Disordered" evidence="9">
    <location>
        <begin position="643"/>
        <end position="677"/>
    </location>
</feature>
<dbReference type="Proteomes" id="UP001165160">
    <property type="component" value="Unassembled WGS sequence"/>
</dbReference>
<evidence type="ECO:0000256" key="9">
    <source>
        <dbReference type="SAM" id="MobiDB-lite"/>
    </source>
</evidence>
<gene>
    <name evidence="12" type="ORF">TrVE_jg6395</name>
</gene>
<feature type="repeat" description="ANK" evidence="7">
    <location>
        <begin position="256"/>
        <end position="280"/>
    </location>
</feature>
<evidence type="ECO:0000256" key="6">
    <source>
        <dbReference type="ARBA" id="ARBA00023136"/>
    </source>
</evidence>
<comment type="caution">
    <text evidence="12">The sequence shown here is derived from an EMBL/GenBank/DDBJ whole genome shotgun (WGS) entry which is preliminary data.</text>
</comment>
<dbReference type="PANTHER" id="PTHR24161">
    <property type="entry name" value="ANK_REP_REGION DOMAIN-CONTAINING PROTEIN-RELATED"/>
    <property type="match status" value="1"/>
</dbReference>
<feature type="transmembrane region" description="Helical" evidence="10">
    <location>
        <begin position="388"/>
        <end position="407"/>
    </location>
</feature>
<evidence type="ECO:0000259" key="11">
    <source>
        <dbReference type="Pfam" id="PF01529"/>
    </source>
</evidence>
<dbReference type="SMART" id="SM00248">
    <property type="entry name" value="ANK"/>
    <property type="match status" value="5"/>
</dbReference>
<reference evidence="13" key="1">
    <citation type="journal article" date="2023" name="Commun. Biol.">
        <title>Genome analysis of Parmales, the sister group of diatoms, reveals the evolutionary specialization of diatoms from phago-mixotrophs to photoautotrophs.</title>
        <authorList>
            <person name="Ban H."/>
            <person name="Sato S."/>
            <person name="Yoshikawa S."/>
            <person name="Yamada K."/>
            <person name="Nakamura Y."/>
            <person name="Ichinomiya M."/>
            <person name="Sato N."/>
            <person name="Blanc-Mathieu R."/>
            <person name="Endo H."/>
            <person name="Kuwata A."/>
            <person name="Ogata H."/>
        </authorList>
    </citation>
    <scope>NUCLEOTIDE SEQUENCE [LARGE SCALE GENOMIC DNA]</scope>
    <source>
        <strain evidence="13">NIES 3699</strain>
    </source>
</reference>
<dbReference type="PROSITE" id="PS50088">
    <property type="entry name" value="ANK_REPEAT"/>
    <property type="match status" value="5"/>
</dbReference>
<feature type="transmembrane region" description="Helical" evidence="10">
    <location>
        <begin position="356"/>
        <end position="376"/>
    </location>
</feature>
<evidence type="ECO:0000256" key="2">
    <source>
        <dbReference type="ARBA" id="ARBA00022692"/>
    </source>
</evidence>
<organism evidence="12 13">
    <name type="scientific">Triparma verrucosa</name>
    <dbReference type="NCBI Taxonomy" id="1606542"/>
    <lineage>
        <taxon>Eukaryota</taxon>
        <taxon>Sar</taxon>
        <taxon>Stramenopiles</taxon>
        <taxon>Ochrophyta</taxon>
        <taxon>Bolidophyceae</taxon>
        <taxon>Parmales</taxon>
        <taxon>Triparmaceae</taxon>
        <taxon>Triparma</taxon>
    </lineage>
</organism>
<evidence type="ECO:0000313" key="12">
    <source>
        <dbReference type="EMBL" id="GMI07789.1"/>
    </source>
</evidence>
<keyword evidence="4 10" id="KW-1133">Transmembrane helix</keyword>
<evidence type="ECO:0000256" key="3">
    <source>
        <dbReference type="ARBA" id="ARBA00022737"/>
    </source>
</evidence>
<evidence type="ECO:0000256" key="10">
    <source>
        <dbReference type="SAM" id="Phobius"/>
    </source>
</evidence>
<feature type="repeat" description="ANK" evidence="7">
    <location>
        <begin position="190"/>
        <end position="222"/>
    </location>
</feature>
<keyword evidence="8" id="KW-0175">Coiled coil</keyword>
<proteinExistence type="predicted"/>
<name>A0A9W7FAS2_9STRA</name>
<feature type="domain" description="Palmitoyltransferase DHHC" evidence="11">
    <location>
        <begin position="458"/>
        <end position="569"/>
    </location>
</feature>
<comment type="subcellular location">
    <subcellularLocation>
        <location evidence="1">Membrane</location>
        <topology evidence="1">Multi-pass membrane protein</topology>
    </subcellularLocation>
</comment>
<dbReference type="GO" id="GO:0000139">
    <property type="term" value="C:Golgi membrane"/>
    <property type="evidence" value="ECO:0007669"/>
    <property type="project" value="TreeGrafter"/>
</dbReference>
<dbReference type="InterPro" id="IPR001594">
    <property type="entry name" value="Palmitoyltrfase_DHHC"/>
</dbReference>
<keyword evidence="13" id="KW-1185">Reference proteome</keyword>
<feature type="repeat" description="ANK" evidence="7">
    <location>
        <begin position="122"/>
        <end position="154"/>
    </location>
</feature>
<dbReference type="EMBL" id="BRXX01000370">
    <property type="protein sequence ID" value="GMI07789.1"/>
    <property type="molecule type" value="Genomic_DNA"/>
</dbReference>
<dbReference type="Pfam" id="PF01529">
    <property type="entry name" value="DHHC"/>
    <property type="match status" value="1"/>
</dbReference>
<dbReference type="Gene3D" id="1.25.40.20">
    <property type="entry name" value="Ankyrin repeat-containing domain"/>
    <property type="match status" value="1"/>
</dbReference>
<feature type="compositionally biased region" description="Basic and acidic residues" evidence="9">
    <location>
        <begin position="18"/>
        <end position="53"/>
    </location>
</feature>
<keyword evidence="6 10" id="KW-0472">Membrane</keyword>
<accession>A0A9W7FAS2</accession>
<evidence type="ECO:0000256" key="1">
    <source>
        <dbReference type="ARBA" id="ARBA00004141"/>
    </source>
</evidence>
<keyword evidence="2 10" id="KW-0812">Transmembrane</keyword>
<dbReference type="Pfam" id="PF00023">
    <property type="entry name" value="Ank"/>
    <property type="match status" value="1"/>
</dbReference>
<feature type="repeat" description="ANK" evidence="7">
    <location>
        <begin position="157"/>
        <end position="189"/>
    </location>
</feature>
<feature type="compositionally biased region" description="Low complexity" evidence="9">
    <location>
        <begin position="1"/>
        <end position="16"/>
    </location>
</feature>
<dbReference type="AlphaFoldDB" id="A0A9W7FAS2"/>
<sequence length="1100" mass="123251">MSQELSILGGTLGSLSEDPSKANDGEQKDMETVMIETPKEGDNDGQCKKKCCDNHSTSHSHPSNLPTSFSPSPPSPSPSNKSNYIPVQIDSFQAIKIGHFEAFKVLCTRQSSVSTLSKPGPDGHTLMHWSSKRHDTRFIELLSNLGCDLNVKSEDKVGMMPIHWACTESCIGVVGFLIGRGVDINCQDSSGCTPLLVASQYGHATLVGYLIKKGASPLILDHNSDSALHWGAYKGDIGIVGLLHHLGLDVDAIDSYGQSPLHLASLRGNADVVEYLLLEGKSKCGNVRDKENKTPRDLAVKKKKTQVEIILRDHGYGDDGGRGTRFGGVYLRDLCSPSAWKNMLLGGGRSIEHQKWPFRFVVFHMTLAFLIYPLRIFNSDVLVDCSVLHLYSIFTMGLMWGFFFMTWGTDPGKVDKCGREDMRVLREVLGKEYDDTLESLGEETGMDGRPSSKKVPPLCHSCHISKPLRSKHCRVTRKCVLMFDHYCPFVGNCVGLYNYRYFILYILNHCLSQIGFIITCGKYLHRSGFDWYMSFSMVYVGMFLFPGLMMLQYHVQLIRMNLTTNEHSNLFRYEYLKDGQGRYRNPFDKGFMHNLYTRMVPGEEATMPTSTRAALKAAAAKVAAAIAAAAAATLAAAAAPAAALDPDPDASSGEEEEDEYFPDPDASSGEEEEDEYNFSGTIEGLLETPDFVRLEEDILVRVGDLICSESKKYYERPEEHERGPGDFRMSASHLVDGHGKPPSKDVMDYLILREFYFMTAQFLPDSLRRSMYGEKWGYEFNPDLEQTNQWLNKFDKEMRNDFGLQLSRVLGYTEKEKDPVRIGTWKGVEYHEDRTTNDDEICNPKIILHFGNRLQFENPDLKHLNIMNTGVQVLFLAGEVLVEQHKGVSRVLKGGEHFVLGGISRLFIVQCGENSLNTGTKLDPECDEELIGNFVRSYLRQRLDLLLSCRVEVTKPSIVLTDLRNDLRWGGIIRLSEDEKAERAATKLAEAPAKLAEKLARAAARKAATAERKRVRDAAEKLEKLARAAARKAATAERKRVRDAAEKLEKLARAAVRAERKRVKDAVKAAKKALKAEKVAVKKRLEDEKNQRLWMALGLI</sequence>
<dbReference type="PANTHER" id="PTHR24161:SF17">
    <property type="entry name" value="PALMITOYLTRANSFERASE"/>
    <property type="match status" value="1"/>
</dbReference>
<protein>
    <recommendedName>
        <fullName evidence="11">Palmitoyltransferase DHHC domain-containing protein</fullName>
    </recommendedName>
</protein>
<dbReference type="PROSITE" id="PS50216">
    <property type="entry name" value="DHHC"/>
    <property type="match status" value="1"/>
</dbReference>
<dbReference type="InterPro" id="IPR002110">
    <property type="entry name" value="Ankyrin_rpt"/>
</dbReference>
<evidence type="ECO:0000256" key="4">
    <source>
        <dbReference type="ARBA" id="ARBA00022989"/>
    </source>
</evidence>
<evidence type="ECO:0000313" key="13">
    <source>
        <dbReference type="Proteomes" id="UP001165160"/>
    </source>
</evidence>
<dbReference type="Pfam" id="PF12796">
    <property type="entry name" value="Ank_2"/>
    <property type="match status" value="1"/>
</dbReference>
<feature type="transmembrane region" description="Helical" evidence="10">
    <location>
        <begin position="502"/>
        <end position="525"/>
    </location>
</feature>
<dbReference type="SUPFAM" id="SSF48403">
    <property type="entry name" value="Ankyrin repeat"/>
    <property type="match status" value="1"/>
</dbReference>
<dbReference type="PROSITE" id="PS50297">
    <property type="entry name" value="ANK_REP_REGION"/>
    <property type="match status" value="3"/>
</dbReference>
<keyword evidence="5 7" id="KW-0040">ANK repeat</keyword>
<evidence type="ECO:0000256" key="7">
    <source>
        <dbReference type="PROSITE-ProRule" id="PRU00023"/>
    </source>
</evidence>
<evidence type="ECO:0000256" key="8">
    <source>
        <dbReference type="SAM" id="Coils"/>
    </source>
</evidence>
<dbReference type="InterPro" id="IPR036770">
    <property type="entry name" value="Ankyrin_rpt-contain_sf"/>
</dbReference>
<feature type="coiled-coil region" evidence="8">
    <location>
        <begin position="993"/>
        <end position="1091"/>
    </location>
</feature>
<feature type="compositionally biased region" description="Acidic residues" evidence="9">
    <location>
        <begin position="646"/>
        <end position="676"/>
    </location>
</feature>